<keyword evidence="10 14" id="KW-0464">Manganese</keyword>
<feature type="modified residue" description="Phosphoserine" evidence="16">
    <location>
        <position position="106"/>
    </location>
</feature>
<dbReference type="EC" id="1.1.1.42" evidence="17"/>
<dbReference type="SUPFAM" id="SSF53659">
    <property type="entry name" value="Isocitrate/Isopropylmalate dehydrogenase-like"/>
    <property type="match status" value="1"/>
</dbReference>
<evidence type="ECO:0000256" key="10">
    <source>
        <dbReference type="ARBA" id="ARBA00023211"/>
    </source>
</evidence>
<evidence type="ECO:0000256" key="6">
    <source>
        <dbReference type="ARBA" id="ARBA00022723"/>
    </source>
</evidence>
<evidence type="ECO:0000313" key="20">
    <source>
        <dbReference type="Proteomes" id="UP000282656"/>
    </source>
</evidence>
<keyword evidence="7 14" id="KW-0460">Magnesium</keyword>
<dbReference type="OrthoDB" id="9806254at2"/>
<feature type="site" description="Critical for catalysis" evidence="15">
    <location>
        <position position="225"/>
    </location>
</feature>
<evidence type="ECO:0000256" key="8">
    <source>
        <dbReference type="ARBA" id="ARBA00022857"/>
    </source>
</evidence>
<dbReference type="NCBIfam" id="NF005425">
    <property type="entry name" value="PRK07006.1"/>
    <property type="match status" value="1"/>
</dbReference>
<dbReference type="EMBL" id="RAWM01000017">
    <property type="protein sequence ID" value="RKH71170.1"/>
    <property type="molecule type" value="Genomic_DNA"/>
</dbReference>
<reference evidence="20" key="1">
    <citation type="submission" date="2018-09" db="EMBL/GenBank/DDBJ databases">
        <authorList>
            <person name="Livingstone P.G."/>
            <person name="Whitworth D.E."/>
        </authorList>
    </citation>
    <scope>NUCLEOTIDE SEQUENCE [LARGE SCALE GENOMIC DNA]</scope>
    <source>
        <strain evidence="20">AB047A</strain>
    </source>
</reference>
<dbReference type="GO" id="GO:0000287">
    <property type="term" value="F:magnesium ion binding"/>
    <property type="evidence" value="ECO:0007669"/>
    <property type="project" value="InterPro"/>
</dbReference>
<dbReference type="NCBIfam" id="TIGR00183">
    <property type="entry name" value="prok_nadp_idh"/>
    <property type="match status" value="1"/>
</dbReference>
<feature type="binding site" evidence="13">
    <location>
        <position position="405"/>
    </location>
    <ligand>
        <name>NADP(+)</name>
        <dbReference type="ChEBI" id="CHEBI:58349"/>
    </ligand>
</feature>
<evidence type="ECO:0000256" key="17">
    <source>
        <dbReference type="RuleBase" id="RU004446"/>
    </source>
</evidence>
<dbReference type="GO" id="GO:0004450">
    <property type="term" value="F:isocitrate dehydrogenase (NADP+) activity"/>
    <property type="evidence" value="ECO:0007669"/>
    <property type="project" value="UniProtKB-UniRule"/>
</dbReference>
<feature type="site" description="Critical for catalysis" evidence="15">
    <location>
        <position position="153"/>
    </location>
</feature>
<dbReference type="RefSeq" id="WP_121723343.1">
    <property type="nucleotide sequence ID" value="NZ_RAWM01000017.1"/>
</dbReference>
<feature type="binding site" evidence="12">
    <location>
        <position position="108"/>
    </location>
    <ligand>
        <name>D-threo-isocitrate</name>
        <dbReference type="ChEBI" id="CHEBI:15562"/>
    </ligand>
</feature>
<keyword evidence="8 13" id="KW-0521">NADP</keyword>
<feature type="binding site" evidence="13">
    <location>
        <position position="362"/>
    </location>
    <ligand>
        <name>NADP(+)</name>
        <dbReference type="ChEBI" id="CHEBI:58349"/>
    </ligand>
</feature>
<evidence type="ECO:0000256" key="2">
    <source>
        <dbReference type="ARBA" id="ARBA00007769"/>
    </source>
</evidence>
<name>A0A3A8QW40_9BACT</name>
<dbReference type="InterPro" id="IPR004439">
    <property type="entry name" value="Isocitrate_DH_NADP_dimer_prok"/>
</dbReference>
<feature type="modified residue" description="N6-acetyllysine" evidence="16">
    <location>
        <position position="135"/>
    </location>
</feature>
<protein>
    <recommendedName>
        <fullName evidence="17">Isocitrate dehydrogenase [NADP]</fullName>
        <ecNumber evidence="17">1.1.1.42</ecNumber>
    </recommendedName>
</protein>
<accession>A0A3A8QW40</accession>
<feature type="binding site" evidence="13">
    <location>
        <position position="97"/>
    </location>
    <ligand>
        <name>NADP(+)</name>
        <dbReference type="ChEBI" id="CHEBI:58349"/>
    </ligand>
</feature>
<evidence type="ECO:0000259" key="18">
    <source>
        <dbReference type="SMART" id="SM01329"/>
    </source>
</evidence>
<evidence type="ECO:0000256" key="12">
    <source>
        <dbReference type="PIRSR" id="PIRSR604439-1"/>
    </source>
</evidence>
<evidence type="ECO:0000256" key="7">
    <source>
        <dbReference type="ARBA" id="ARBA00022842"/>
    </source>
</evidence>
<evidence type="ECO:0000256" key="14">
    <source>
        <dbReference type="PIRSR" id="PIRSR604439-3"/>
    </source>
</evidence>
<dbReference type="Gene3D" id="3.40.718.10">
    <property type="entry name" value="Isopropylmalate Dehydrogenase"/>
    <property type="match status" value="1"/>
</dbReference>
<dbReference type="InterPro" id="IPR024084">
    <property type="entry name" value="IsoPropMal-DH-like_dom"/>
</dbReference>
<feature type="binding site" evidence="12">
    <location>
        <position position="106"/>
    </location>
    <ligand>
        <name>D-threo-isocitrate</name>
        <dbReference type="ChEBI" id="CHEBI:15562"/>
    </ligand>
</feature>
<keyword evidence="20" id="KW-1185">Reference proteome</keyword>
<keyword evidence="9" id="KW-0560">Oxidoreductase</keyword>
<dbReference type="GO" id="GO:0051287">
    <property type="term" value="F:NAD binding"/>
    <property type="evidence" value="ECO:0007669"/>
    <property type="project" value="InterPro"/>
</dbReference>
<gene>
    <name evidence="19" type="ORF">D7X96_08960</name>
</gene>
<dbReference type="AlphaFoldDB" id="A0A3A8QW40"/>
<dbReference type="GO" id="GO:0006097">
    <property type="term" value="P:glyoxylate cycle"/>
    <property type="evidence" value="ECO:0007669"/>
    <property type="project" value="UniProtKB-KW"/>
</dbReference>
<keyword evidence="6 17" id="KW-0479">Metal-binding</keyword>
<evidence type="ECO:0000256" key="9">
    <source>
        <dbReference type="ARBA" id="ARBA00023002"/>
    </source>
</evidence>
<evidence type="ECO:0000256" key="16">
    <source>
        <dbReference type="PIRSR" id="PIRSR604439-5"/>
    </source>
</evidence>
<evidence type="ECO:0000313" key="19">
    <source>
        <dbReference type="EMBL" id="RKH71170.1"/>
    </source>
</evidence>
<dbReference type="GO" id="GO:0006099">
    <property type="term" value="P:tricarboxylic acid cycle"/>
    <property type="evidence" value="ECO:0007669"/>
    <property type="project" value="UniProtKB-UniRule"/>
</dbReference>
<dbReference type="PROSITE" id="PS00470">
    <property type="entry name" value="IDH_IMDH"/>
    <property type="match status" value="1"/>
</dbReference>
<comment type="cofactor">
    <cofactor evidence="14">
        <name>Mg(2+)</name>
        <dbReference type="ChEBI" id="CHEBI:18420"/>
    </cofactor>
    <cofactor evidence="14">
        <name>Mn(2+)</name>
        <dbReference type="ChEBI" id="CHEBI:29035"/>
    </cofactor>
    <text evidence="14">Binds 1 Mg(2+) or Mn(2+) ion per subunit.</text>
</comment>
<evidence type="ECO:0000256" key="3">
    <source>
        <dbReference type="ARBA" id="ARBA00011738"/>
    </source>
</evidence>
<comment type="cofactor">
    <cofactor evidence="1">
        <name>Mn(2+)</name>
        <dbReference type="ChEBI" id="CHEBI:29035"/>
    </cofactor>
</comment>
<dbReference type="InterPro" id="IPR019818">
    <property type="entry name" value="IsoCit/isopropylmalate_DH_CS"/>
</dbReference>
<dbReference type="SMART" id="SM01329">
    <property type="entry name" value="Iso_dh"/>
    <property type="match status" value="1"/>
</dbReference>
<feature type="binding site" evidence="14">
    <location>
        <position position="315"/>
    </location>
    <ligand>
        <name>Mg(2+)</name>
        <dbReference type="ChEBI" id="CHEBI:18420"/>
    </ligand>
</feature>
<comment type="caution">
    <text evidence="19">The sequence shown here is derived from an EMBL/GenBank/DDBJ whole genome shotgun (WGS) entry which is preliminary data.</text>
</comment>
<feature type="binding site" evidence="12">
    <location>
        <position position="112"/>
    </location>
    <ligand>
        <name>D-threo-isocitrate</name>
        <dbReference type="ChEBI" id="CHEBI:15562"/>
    </ligand>
</feature>
<evidence type="ECO:0000256" key="15">
    <source>
        <dbReference type="PIRSR" id="PIRSR604439-4"/>
    </source>
</evidence>
<feature type="binding site" evidence="13">
    <location>
        <position position="401"/>
    </location>
    <ligand>
        <name>NADP(+)</name>
        <dbReference type="ChEBI" id="CHEBI:58349"/>
    </ligand>
</feature>
<evidence type="ECO:0000256" key="1">
    <source>
        <dbReference type="ARBA" id="ARBA00001936"/>
    </source>
</evidence>
<proteinExistence type="inferred from homology"/>
<comment type="similarity">
    <text evidence="2">Belongs to the isocitrate and isopropylmalate dehydrogenases family.</text>
</comment>
<organism evidence="19 20">
    <name type="scientific">Corallococcus interemptor</name>
    <dbReference type="NCBI Taxonomy" id="2316720"/>
    <lineage>
        <taxon>Bacteria</taxon>
        <taxon>Pseudomonadati</taxon>
        <taxon>Myxococcota</taxon>
        <taxon>Myxococcia</taxon>
        <taxon>Myxococcales</taxon>
        <taxon>Cystobacterineae</taxon>
        <taxon>Myxococcaceae</taxon>
        <taxon>Corallococcus</taxon>
    </lineage>
</organism>
<dbReference type="PANTHER" id="PTHR43504">
    <property type="entry name" value="ISOCITRATE DEHYDROGENASE [NADP]"/>
    <property type="match status" value="1"/>
</dbReference>
<evidence type="ECO:0000256" key="11">
    <source>
        <dbReference type="ARBA" id="ARBA00023554"/>
    </source>
</evidence>
<dbReference type="Pfam" id="PF00180">
    <property type="entry name" value="Iso_dh"/>
    <property type="match status" value="1"/>
</dbReference>
<evidence type="ECO:0000256" key="4">
    <source>
        <dbReference type="ARBA" id="ARBA00022435"/>
    </source>
</evidence>
<keyword evidence="4 17" id="KW-0329">Glyoxylate bypass</keyword>
<feature type="binding site" evidence="13">
    <location>
        <begin position="349"/>
        <end position="355"/>
    </location>
    <ligand>
        <name>NADP(+)</name>
        <dbReference type="ChEBI" id="CHEBI:58349"/>
    </ligand>
</feature>
<comment type="subunit">
    <text evidence="3">Homodimer.</text>
</comment>
<sequence>MAPPSGEKITLQNGKLTVPNNPIIPYIEGDGTGRDIWKASQAVFDAAVEKAYGGKKKISWYEVLAGEKSFKQVNNWLPDETVAAFREYLVGIKGPLTTPVGGGIRSLNVALRQMLDLYVCLRPVRYFKGVPSPVKQPDKVDMVIFRENTEDIYAGIEFEAGTAQAEKFLGWLKQEFPKEAGKIRFPANVGIGIKPVSQEGTERLVRAAIQYAVDLKRKSVTLVHKGNIMKFTEGAFRKWGYDLAAREFGDKVYTWDQWEATKAAKGEEAANAEQKAAVSAGKIIIKDSIADITLQQVLTRPDEFDVIATLNLNGDYLSDALAAQVGGIGIAPGGNINYVSGHAVFEATHGTAPKYADLDKVNPGSVILSGEMMLRHLGWHEAADLIIKGMDKAIAARTVTYDFARLMKLETKETVSEVKCSEFGQAIIKHM</sequence>
<evidence type="ECO:0000256" key="13">
    <source>
        <dbReference type="PIRSR" id="PIRSR604439-2"/>
    </source>
</evidence>
<dbReference type="PANTHER" id="PTHR43504:SF1">
    <property type="entry name" value="ISOCITRATE DEHYDROGENASE [NADP]"/>
    <property type="match status" value="1"/>
</dbReference>
<evidence type="ECO:0000256" key="5">
    <source>
        <dbReference type="ARBA" id="ARBA00022532"/>
    </source>
</evidence>
<dbReference type="Proteomes" id="UP000282656">
    <property type="component" value="Unassembled WGS sequence"/>
</dbReference>
<keyword evidence="5 17" id="KW-0816">Tricarboxylic acid cycle</keyword>
<comment type="catalytic activity">
    <reaction evidence="11">
        <text>D-threo-isocitrate + NADP(+) = 2-oxoglutarate + CO2 + NADPH</text>
        <dbReference type="Rhea" id="RHEA:19629"/>
        <dbReference type="ChEBI" id="CHEBI:15562"/>
        <dbReference type="ChEBI" id="CHEBI:16526"/>
        <dbReference type="ChEBI" id="CHEBI:16810"/>
        <dbReference type="ChEBI" id="CHEBI:57783"/>
        <dbReference type="ChEBI" id="CHEBI:58349"/>
        <dbReference type="EC" id="1.1.1.42"/>
    </reaction>
</comment>
<feature type="modified residue" description="N6-succinyllysine" evidence="16">
    <location>
        <position position="93"/>
    </location>
</feature>
<feature type="binding site" evidence="12">
    <location>
        <position position="122"/>
    </location>
    <ligand>
        <name>D-threo-isocitrate</name>
        <dbReference type="ChEBI" id="CHEBI:15562"/>
    </ligand>
</feature>
<feature type="binding site" evidence="12">
    <location>
        <position position="146"/>
    </location>
    <ligand>
        <name>D-threo-isocitrate</name>
        <dbReference type="ChEBI" id="CHEBI:15562"/>
    </ligand>
</feature>
<feature type="domain" description="Isopropylmalate dehydrogenase-like" evidence="18">
    <location>
        <begin position="23"/>
        <end position="427"/>
    </location>
</feature>